<evidence type="ECO:0000313" key="2">
    <source>
        <dbReference type="Proteomes" id="UP000294830"/>
    </source>
</evidence>
<reference evidence="1 2" key="1">
    <citation type="submission" date="2019-03" db="EMBL/GenBank/DDBJ databases">
        <title>Genomic Encyclopedia of Archaeal and Bacterial Type Strains, Phase II (KMG-II): from individual species to whole genera.</title>
        <authorList>
            <person name="Goeker M."/>
        </authorList>
    </citation>
    <scope>NUCLEOTIDE SEQUENCE [LARGE SCALE GENOMIC DNA]</scope>
    <source>
        <strain evidence="1 2">RL-C</strain>
    </source>
</reference>
<evidence type="ECO:0000313" key="1">
    <source>
        <dbReference type="EMBL" id="TCN63732.1"/>
    </source>
</evidence>
<accession>A0A4R2EAJ1</accession>
<dbReference type="Proteomes" id="UP000294830">
    <property type="component" value="Unassembled WGS sequence"/>
</dbReference>
<keyword evidence="2" id="KW-1185">Reference proteome</keyword>
<organism evidence="1 2">
    <name type="scientific">Acetobacteroides hydrogenigenes</name>
    <dbReference type="NCBI Taxonomy" id="979970"/>
    <lineage>
        <taxon>Bacteria</taxon>
        <taxon>Pseudomonadati</taxon>
        <taxon>Bacteroidota</taxon>
        <taxon>Bacteroidia</taxon>
        <taxon>Bacteroidales</taxon>
        <taxon>Rikenellaceae</taxon>
        <taxon>Acetobacteroides</taxon>
    </lineage>
</organism>
<proteinExistence type="predicted"/>
<gene>
    <name evidence="1" type="ORF">CLV25_11582</name>
</gene>
<sequence length="151" mass="16753">MLDIYRLGLWSVKRDLFLDVEIMGAVDVLIVIDTDGAASSGNLRDNVSLVEKVDGAGSWSKRCCDLITCCKAGQTVKWKAVPKSPESAVEILEFKGQMVQGVCKPIQKNIFTGIWEGQINPSSNGRYQYSVDLVFDGIRMSFDPYILVNKE</sequence>
<protein>
    <submittedName>
        <fullName evidence="1">Uncharacterized protein</fullName>
    </submittedName>
</protein>
<comment type="caution">
    <text evidence="1">The sequence shown here is derived from an EMBL/GenBank/DDBJ whole genome shotgun (WGS) entry which is preliminary data.</text>
</comment>
<dbReference type="AlphaFoldDB" id="A0A4R2EAJ1"/>
<name>A0A4R2EAJ1_9BACT</name>
<dbReference type="EMBL" id="SLWB01000015">
    <property type="protein sequence ID" value="TCN63732.1"/>
    <property type="molecule type" value="Genomic_DNA"/>
</dbReference>